<dbReference type="GO" id="GO:0043565">
    <property type="term" value="F:sequence-specific DNA binding"/>
    <property type="evidence" value="ECO:0007669"/>
    <property type="project" value="InterPro"/>
</dbReference>
<dbReference type="GO" id="GO:0004803">
    <property type="term" value="F:transposase activity"/>
    <property type="evidence" value="ECO:0007669"/>
    <property type="project" value="InterPro"/>
</dbReference>
<dbReference type="NCBIfam" id="NF047595">
    <property type="entry name" value="IS66_ISRel24_TnpA"/>
    <property type="match status" value="1"/>
</dbReference>
<protein>
    <recommendedName>
        <fullName evidence="3">Transposase</fullName>
    </recommendedName>
</protein>
<dbReference type="InterPro" id="IPR002514">
    <property type="entry name" value="Transposase_8"/>
</dbReference>
<dbReference type="RefSeq" id="WP_108693087.1">
    <property type="nucleotide sequence ID" value="NZ_QCYH01000010.1"/>
</dbReference>
<dbReference type="Gene3D" id="1.10.10.10">
    <property type="entry name" value="Winged helix-like DNA-binding domain superfamily/Winged helix DNA-binding domain"/>
    <property type="match status" value="1"/>
</dbReference>
<dbReference type="Pfam" id="PF01527">
    <property type="entry name" value="HTH_Tnp_1"/>
    <property type="match status" value="1"/>
</dbReference>
<reference evidence="1 2" key="1">
    <citation type="submission" date="2018-04" db="EMBL/GenBank/DDBJ databases">
        <title>Pelagivirga bohaiensis gen. nov., sp. nov., a bacterium isolated from the Bohai Sea.</title>
        <authorList>
            <person name="Ji X."/>
        </authorList>
    </citation>
    <scope>NUCLEOTIDE SEQUENCE [LARGE SCALE GENOMIC DNA]</scope>
    <source>
        <strain evidence="1 2">BH-SD19</strain>
    </source>
</reference>
<evidence type="ECO:0000313" key="2">
    <source>
        <dbReference type="Proteomes" id="UP000244446"/>
    </source>
</evidence>
<dbReference type="GO" id="GO:0006313">
    <property type="term" value="P:DNA transposition"/>
    <property type="evidence" value="ECO:0007669"/>
    <property type="project" value="InterPro"/>
</dbReference>
<sequence>MRGEILGAERRRFWHDDEKLEIVASVGIAGASVTQVAQRHEIKRQQIYAWRHELKKKGLWSPDAGALFLPLDMPVTAGVPVAQAPVAELPPPVAVELRLRGGRSLHFESTIDPAALSALIRVVDAA</sequence>
<keyword evidence="2" id="KW-1185">Reference proteome</keyword>
<evidence type="ECO:0000313" key="1">
    <source>
        <dbReference type="EMBL" id="PVA09252.1"/>
    </source>
</evidence>
<dbReference type="SUPFAM" id="SSF48295">
    <property type="entry name" value="TrpR-like"/>
    <property type="match status" value="1"/>
</dbReference>
<dbReference type="InterPro" id="IPR010921">
    <property type="entry name" value="Trp_repressor/repl_initiator"/>
</dbReference>
<accession>A0A2T7G4A5</accession>
<dbReference type="InterPro" id="IPR036388">
    <property type="entry name" value="WH-like_DNA-bd_sf"/>
</dbReference>
<dbReference type="EMBL" id="QCYH01000010">
    <property type="protein sequence ID" value="PVA09252.1"/>
    <property type="molecule type" value="Genomic_DNA"/>
</dbReference>
<comment type="caution">
    <text evidence="1">The sequence shown here is derived from an EMBL/GenBank/DDBJ whole genome shotgun (WGS) entry which is preliminary data.</text>
</comment>
<dbReference type="AlphaFoldDB" id="A0A2T7G4A5"/>
<dbReference type="OrthoDB" id="9800877at2"/>
<gene>
    <name evidence="1" type="ORF">DC366_15280</name>
</gene>
<evidence type="ECO:0008006" key="3">
    <source>
        <dbReference type="Google" id="ProtNLM"/>
    </source>
</evidence>
<organism evidence="1 2">
    <name type="scientific">Pelagivirga sediminicola</name>
    <dbReference type="NCBI Taxonomy" id="2170575"/>
    <lineage>
        <taxon>Bacteria</taxon>
        <taxon>Pseudomonadati</taxon>
        <taxon>Pseudomonadota</taxon>
        <taxon>Alphaproteobacteria</taxon>
        <taxon>Rhodobacterales</taxon>
        <taxon>Paracoccaceae</taxon>
        <taxon>Pelagivirga</taxon>
    </lineage>
</organism>
<name>A0A2T7G4A5_9RHOB</name>
<proteinExistence type="predicted"/>
<dbReference type="Proteomes" id="UP000244446">
    <property type="component" value="Unassembled WGS sequence"/>
</dbReference>